<comment type="caution">
    <text evidence="2">The sequence shown here is derived from an EMBL/GenBank/DDBJ whole genome shotgun (WGS) entry which is preliminary data.</text>
</comment>
<accession>A0A0V1HX70</accession>
<protein>
    <submittedName>
        <fullName evidence="2">Uncharacterized protein</fullName>
    </submittedName>
</protein>
<feature type="region of interest" description="Disordered" evidence="1">
    <location>
        <begin position="1"/>
        <end position="21"/>
    </location>
</feature>
<proteinExistence type="predicted"/>
<sequence>MLRVRGNGISLTQQTPPPVKSAAQQLPPLTFLYDVLKEGYPTALHSDECTASVDCLVSVVCPDVCVKTCKILLRSFLVSRRVISSFAIYYLFSCVSLRSLHDSLA</sequence>
<evidence type="ECO:0000313" key="3">
    <source>
        <dbReference type="Proteomes" id="UP000055024"/>
    </source>
</evidence>
<reference evidence="2 3" key="1">
    <citation type="submission" date="2015-01" db="EMBL/GenBank/DDBJ databases">
        <title>Evolution of Trichinella species and genotypes.</title>
        <authorList>
            <person name="Korhonen P.K."/>
            <person name="Edoardo P."/>
            <person name="Giuseppe L.R."/>
            <person name="Gasser R.B."/>
        </authorList>
    </citation>
    <scope>NUCLEOTIDE SEQUENCE [LARGE SCALE GENOMIC DNA]</scope>
    <source>
        <strain evidence="2">ISS1029</strain>
    </source>
</reference>
<dbReference type="Proteomes" id="UP000055024">
    <property type="component" value="Unassembled WGS sequence"/>
</dbReference>
<gene>
    <name evidence="2" type="ORF">T11_80</name>
</gene>
<dbReference type="EMBL" id="JYDP01000022">
    <property type="protein sequence ID" value="KRZ14759.1"/>
    <property type="molecule type" value="Genomic_DNA"/>
</dbReference>
<evidence type="ECO:0000313" key="2">
    <source>
        <dbReference type="EMBL" id="KRZ14759.1"/>
    </source>
</evidence>
<organism evidence="2 3">
    <name type="scientific">Trichinella zimbabwensis</name>
    <dbReference type="NCBI Taxonomy" id="268475"/>
    <lineage>
        <taxon>Eukaryota</taxon>
        <taxon>Metazoa</taxon>
        <taxon>Ecdysozoa</taxon>
        <taxon>Nematoda</taxon>
        <taxon>Enoplea</taxon>
        <taxon>Dorylaimia</taxon>
        <taxon>Trichinellida</taxon>
        <taxon>Trichinellidae</taxon>
        <taxon>Trichinella</taxon>
    </lineage>
</organism>
<evidence type="ECO:0000256" key="1">
    <source>
        <dbReference type="SAM" id="MobiDB-lite"/>
    </source>
</evidence>
<name>A0A0V1HX70_9BILA</name>
<dbReference type="AlphaFoldDB" id="A0A0V1HX70"/>
<keyword evidence="3" id="KW-1185">Reference proteome</keyword>